<organism evidence="2 3">
    <name type="scientific">Nocardioides panacis</name>
    <dbReference type="NCBI Taxonomy" id="2849501"/>
    <lineage>
        <taxon>Bacteria</taxon>
        <taxon>Bacillati</taxon>
        <taxon>Actinomycetota</taxon>
        <taxon>Actinomycetes</taxon>
        <taxon>Propionibacteriales</taxon>
        <taxon>Nocardioidaceae</taxon>
        <taxon>Nocardioides</taxon>
    </lineage>
</organism>
<evidence type="ECO:0000259" key="1">
    <source>
        <dbReference type="Pfam" id="PF00535"/>
    </source>
</evidence>
<dbReference type="Proteomes" id="UP000683575">
    <property type="component" value="Chromosome"/>
</dbReference>
<sequence>MSVTEPLETPDWRSEEDSWPLVTAVIPTKDRPGLLARAVQSVLDQDYPGDIECLVVFDGTEPVKPVVRPRAGRTVRLLVNGRTPGLAGNRNTGYLAARGELVGSCDDDDEWLPGKLRAQVALLRAHPEASAAASGFVYSYRGKEIARQADTLLLTFKDLLNNRHLEANASTYLVPRSSLLDGIGLVDEELPGGYAEDYELLLRAARVGPIACVPEPQSRVYLHDSSFFASRWQTINDALLYLLERVPEFRDDPTGLARIEGQLAFAQAALGDRRLAVTYALRSLRKSRRARQSYAALVVASRLMSAERVLSTARRFGRGI</sequence>
<accession>A0A975Y0E1</accession>
<dbReference type="EMBL" id="CP077062">
    <property type="protein sequence ID" value="QWZ08378.1"/>
    <property type="molecule type" value="Genomic_DNA"/>
</dbReference>
<dbReference type="AlphaFoldDB" id="A0A975Y0E1"/>
<dbReference type="PANTHER" id="PTHR43685">
    <property type="entry name" value="GLYCOSYLTRANSFERASE"/>
    <property type="match status" value="1"/>
</dbReference>
<dbReference type="Pfam" id="PF00535">
    <property type="entry name" value="Glycos_transf_2"/>
    <property type="match status" value="1"/>
</dbReference>
<dbReference type="InterPro" id="IPR050834">
    <property type="entry name" value="Glycosyltransf_2"/>
</dbReference>
<reference evidence="2" key="1">
    <citation type="submission" date="2021-06" db="EMBL/GenBank/DDBJ databases">
        <title>Complete genome sequence of Nocardioides sp. G188.</title>
        <authorList>
            <person name="Im W.-T."/>
        </authorList>
    </citation>
    <scope>NUCLEOTIDE SEQUENCE</scope>
    <source>
        <strain evidence="2">G188</strain>
    </source>
</reference>
<protein>
    <submittedName>
        <fullName evidence="2">Glycosyltransferase family 2 protein</fullName>
    </submittedName>
</protein>
<dbReference type="KEGG" id="nps:KRR39_00375"/>
<evidence type="ECO:0000313" key="2">
    <source>
        <dbReference type="EMBL" id="QWZ08378.1"/>
    </source>
</evidence>
<dbReference type="RefSeq" id="WP_216939868.1">
    <property type="nucleotide sequence ID" value="NZ_CP077062.1"/>
</dbReference>
<gene>
    <name evidence="2" type="ORF">KRR39_00375</name>
</gene>
<evidence type="ECO:0000313" key="3">
    <source>
        <dbReference type="Proteomes" id="UP000683575"/>
    </source>
</evidence>
<dbReference type="InterPro" id="IPR001173">
    <property type="entry name" value="Glyco_trans_2-like"/>
</dbReference>
<keyword evidence="3" id="KW-1185">Reference proteome</keyword>
<feature type="domain" description="Glycosyltransferase 2-like" evidence="1">
    <location>
        <begin position="24"/>
        <end position="150"/>
    </location>
</feature>
<name>A0A975Y0E1_9ACTN</name>
<dbReference type="CDD" id="cd00761">
    <property type="entry name" value="Glyco_tranf_GTA_type"/>
    <property type="match status" value="1"/>
</dbReference>
<proteinExistence type="predicted"/>
<dbReference type="PANTHER" id="PTHR43685:SF11">
    <property type="entry name" value="GLYCOSYLTRANSFERASE TAGX-RELATED"/>
    <property type="match status" value="1"/>
</dbReference>